<dbReference type="Pfam" id="PF07715">
    <property type="entry name" value="Plug"/>
    <property type="match status" value="1"/>
</dbReference>
<keyword evidence="8 15" id="KW-0675">Receptor</keyword>
<evidence type="ECO:0000256" key="11">
    <source>
        <dbReference type="RuleBase" id="RU003357"/>
    </source>
</evidence>
<evidence type="ECO:0000313" key="16">
    <source>
        <dbReference type="Proteomes" id="UP001201463"/>
    </source>
</evidence>
<proteinExistence type="inferred from homology"/>
<dbReference type="EMBL" id="JAJTWT010000003">
    <property type="protein sequence ID" value="MCE4537298.1"/>
    <property type="molecule type" value="Genomic_DNA"/>
</dbReference>
<evidence type="ECO:0000256" key="2">
    <source>
        <dbReference type="ARBA" id="ARBA00009810"/>
    </source>
</evidence>
<comment type="subcellular location">
    <subcellularLocation>
        <location evidence="1 10">Cell outer membrane</location>
        <topology evidence="1 10">Multi-pass membrane protein</topology>
    </subcellularLocation>
</comment>
<comment type="similarity">
    <text evidence="2 10 11">Belongs to the TonB-dependent receptor family.</text>
</comment>
<organism evidence="15 16">
    <name type="scientific">Pelomonas caseinilytica</name>
    <dbReference type="NCBI Taxonomy" id="2906763"/>
    <lineage>
        <taxon>Bacteria</taxon>
        <taxon>Pseudomonadati</taxon>
        <taxon>Pseudomonadota</taxon>
        <taxon>Betaproteobacteria</taxon>
        <taxon>Burkholderiales</taxon>
        <taxon>Sphaerotilaceae</taxon>
        <taxon>Roseateles</taxon>
    </lineage>
</organism>
<evidence type="ECO:0000256" key="3">
    <source>
        <dbReference type="ARBA" id="ARBA00022448"/>
    </source>
</evidence>
<keyword evidence="7 10" id="KW-0472">Membrane</keyword>
<evidence type="ECO:0000256" key="6">
    <source>
        <dbReference type="ARBA" id="ARBA00023077"/>
    </source>
</evidence>
<keyword evidence="16" id="KW-1185">Reference proteome</keyword>
<keyword evidence="6 11" id="KW-0798">TonB box</keyword>
<dbReference type="PANTHER" id="PTHR30069">
    <property type="entry name" value="TONB-DEPENDENT OUTER MEMBRANE RECEPTOR"/>
    <property type="match status" value="1"/>
</dbReference>
<accession>A0ABS8XFG8</accession>
<evidence type="ECO:0000256" key="12">
    <source>
        <dbReference type="SAM" id="SignalP"/>
    </source>
</evidence>
<evidence type="ECO:0000259" key="14">
    <source>
        <dbReference type="Pfam" id="PF07715"/>
    </source>
</evidence>
<feature type="signal peptide" evidence="12">
    <location>
        <begin position="1"/>
        <end position="27"/>
    </location>
</feature>
<dbReference type="PANTHER" id="PTHR30069:SF27">
    <property type="entry name" value="BLL4766 PROTEIN"/>
    <property type="match status" value="1"/>
</dbReference>
<dbReference type="Pfam" id="PF00593">
    <property type="entry name" value="TonB_dep_Rec_b-barrel"/>
    <property type="match status" value="1"/>
</dbReference>
<dbReference type="SUPFAM" id="SSF56935">
    <property type="entry name" value="Porins"/>
    <property type="match status" value="1"/>
</dbReference>
<dbReference type="CDD" id="cd01347">
    <property type="entry name" value="ligand_gated_channel"/>
    <property type="match status" value="1"/>
</dbReference>
<evidence type="ECO:0000256" key="5">
    <source>
        <dbReference type="ARBA" id="ARBA00022692"/>
    </source>
</evidence>
<name>A0ABS8XFG8_9BURK</name>
<evidence type="ECO:0000256" key="1">
    <source>
        <dbReference type="ARBA" id="ARBA00004571"/>
    </source>
</evidence>
<dbReference type="PROSITE" id="PS52016">
    <property type="entry name" value="TONB_DEPENDENT_REC_3"/>
    <property type="match status" value="1"/>
</dbReference>
<evidence type="ECO:0000256" key="7">
    <source>
        <dbReference type="ARBA" id="ARBA00023136"/>
    </source>
</evidence>
<evidence type="ECO:0000256" key="4">
    <source>
        <dbReference type="ARBA" id="ARBA00022452"/>
    </source>
</evidence>
<keyword evidence="3 10" id="KW-0813">Transport</keyword>
<comment type="caution">
    <text evidence="15">The sequence shown here is derived from an EMBL/GenBank/DDBJ whole genome shotgun (WGS) entry which is preliminary data.</text>
</comment>
<protein>
    <submittedName>
        <fullName evidence="15">TonB-dependent receptor</fullName>
    </submittedName>
</protein>
<dbReference type="Gene3D" id="2.170.130.10">
    <property type="entry name" value="TonB-dependent receptor, plug domain"/>
    <property type="match status" value="1"/>
</dbReference>
<gene>
    <name evidence="15" type="ORF">LXT12_08550</name>
</gene>
<sequence length="646" mass="69034">MRKTTSRSGCAPAFALAALLCGRPAAAQPNLVDLSLEELGNVTITSASRREQRLADAPASLFVITADDIRRSGATRLPEALRLAPNLHVAEAYTGGYAISARGFNGNSANKLLVLIDGRSVYTPLFAGVFWDVQDLALEDVERIEVTSGPGSTLWGVNAVNGVINIITRSAADTQGGLASLSAGSHERGAVLRHGLALDGGGALRLFVKRTDQGATETAAGQRVDDAGHLLSGGFRADWGRPGERFTLLGQAYRGNHGQPEPGSIAVGGVKFALDTITLSGASLLARWERPLGPGGLSVQAYVDRTVRRVPPTFDEGLTIADLELQYSLKPAPAHTLVMGADLRRSRDRVGHGAPQFAFLPERLNQAWTSLFAQDEIALGRDLHLTVGARVERNDYTGSEFLPNLRLAWKPARNHLWWASAARTVRAPSRLDRDAYIPAQPPYLLDGGPGFRAETADVLELGYRGQPLPALTLSATAFHGDYDHLRTQELASSGTSVYFGNGMRGRVSGAEAWGSLQLAPGARLHAGVTLLRPHLALRPGSIDTANSVAAAEGAMPRQTWQLRGAFNLPGDAELDLMLRHVGALSAPTVPAYTAADLRLAAPLGTTAEIALAGRNLFDRGHGEFTPEATRTELGRQLMLQLRLRYR</sequence>
<dbReference type="RefSeq" id="WP_233391134.1">
    <property type="nucleotide sequence ID" value="NZ_JAJTWT010000003.1"/>
</dbReference>
<dbReference type="Proteomes" id="UP001201463">
    <property type="component" value="Unassembled WGS sequence"/>
</dbReference>
<keyword evidence="9 10" id="KW-0998">Cell outer membrane</keyword>
<dbReference type="InterPro" id="IPR012910">
    <property type="entry name" value="Plug_dom"/>
</dbReference>
<evidence type="ECO:0000256" key="8">
    <source>
        <dbReference type="ARBA" id="ARBA00023170"/>
    </source>
</evidence>
<reference evidence="15 16" key="1">
    <citation type="submission" date="2021-12" db="EMBL/GenBank/DDBJ databases">
        <title>Genome seq of p7.</title>
        <authorList>
            <person name="Seo T."/>
        </authorList>
    </citation>
    <scope>NUCLEOTIDE SEQUENCE [LARGE SCALE GENOMIC DNA]</scope>
    <source>
        <strain evidence="15 16">P7</strain>
    </source>
</reference>
<evidence type="ECO:0000259" key="13">
    <source>
        <dbReference type="Pfam" id="PF00593"/>
    </source>
</evidence>
<evidence type="ECO:0000313" key="15">
    <source>
        <dbReference type="EMBL" id="MCE4537298.1"/>
    </source>
</evidence>
<dbReference type="InterPro" id="IPR037066">
    <property type="entry name" value="Plug_dom_sf"/>
</dbReference>
<evidence type="ECO:0000256" key="9">
    <source>
        <dbReference type="ARBA" id="ARBA00023237"/>
    </source>
</evidence>
<dbReference type="InterPro" id="IPR036942">
    <property type="entry name" value="Beta-barrel_TonB_sf"/>
</dbReference>
<keyword evidence="12" id="KW-0732">Signal</keyword>
<feature type="chain" id="PRO_5045445213" evidence="12">
    <location>
        <begin position="28"/>
        <end position="646"/>
    </location>
</feature>
<evidence type="ECO:0000256" key="10">
    <source>
        <dbReference type="PROSITE-ProRule" id="PRU01360"/>
    </source>
</evidence>
<dbReference type="InterPro" id="IPR039426">
    <property type="entry name" value="TonB-dep_rcpt-like"/>
</dbReference>
<keyword evidence="4 10" id="KW-1134">Transmembrane beta strand</keyword>
<feature type="domain" description="TonB-dependent receptor-like beta-barrel" evidence="13">
    <location>
        <begin position="315"/>
        <end position="616"/>
    </location>
</feature>
<dbReference type="InterPro" id="IPR000531">
    <property type="entry name" value="Beta-barrel_TonB"/>
</dbReference>
<feature type="domain" description="TonB-dependent receptor plug" evidence="14">
    <location>
        <begin position="54"/>
        <end position="163"/>
    </location>
</feature>
<dbReference type="Gene3D" id="2.40.170.20">
    <property type="entry name" value="TonB-dependent receptor, beta-barrel domain"/>
    <property type="match status" value="1"/>
</dbReference>
<keyword evidence="5 10" id="KW-0812">Transmembrane</keyword>